<dbReference type="InterPro" id="IPR023610">
    <property type="entry name" value="PInositol-4/5-P-5/4-kinase"/>
</dbReference>
<dbReference type="GO" id="GO:0005524">
    <property type="term" value="F:ATP binding"/>
    <property type="evidence" value="ECO:0007669"/>
    <property type="project" value="UniProtKB-UniRule"/>
</dbReference>
<keyword evidence="1" id="KW-0067">ATP-binding</keyword>
<dbReference type="AlphaFoldDB" id="A0A7S2NXK0"/>
<evidence type="ECO:0000256" key="2">
    <source>
        <dbReference type="SAM" id="MobiDB-lite"/>
    </source>
</evidence>
<dbReference type="GO" id="GO:0046854">
    <property type="term" value="P:phosphatidylinositol phosphate biosynthetic process"/>
    <property type="evidence" value="ECO:0007669"/>
    <property type="project" value="TreeGrafter"/>
</dbReference>
<dbReference type="InterPro" id="IPR002498">
    <property type="entry name" value="PInositol-4-P-4/5-kinase_core"/>
</dbReference>
<organism evidence="4">
    <name type="scientific">Leptocylindrus danicus</name>
    <dbReference type="NCBI Taxonomy" id="163516"/>
    <lineage>
        <taxon>Eukaryota</taxon>
        <taxon>Sar</taxon>
        <taxon>Stramenopiles</taxon>
        <taxon>Ochrophyta</taxon>
        <taxon>Bacillariophyta</taxon>
        <taxon>Coscinodiscophyceae</taxon>
        <taxon>Chaetocerotophycidae</taxon>
        <taxon>Leptocylindrales</taxon>
        <taxon>Leptocylindraceae</taxon>
        <taxon>Leptocylindrus</taxon>
    </lineage>
</organism>
<feature type="region of interest" description="Disordered" evidence="2">
    <location>
        <begin position="728"/>
        <end position="750"/>
    </location>
</feature>
<dbReference type="PANTHER" id="PTHR23086:SF8">
    <property type="entry name" value="PHOSPHATIDYLINOSITOL 5-PHOSPHATE 4-KINASE, ISOFORM A"/>
    <property type="match status" value="1"/>
</dbReference>
<keyword evidence="1" id="KW-0808">Transferase</keyword>
<dbReference type="GO" id="GO:0016308">
    <property type="term" value="F:1-phosphatidylinositol-4-phosphate 5-kinase activity"/>
    <property type="evidence" value="ECO:0007669"/>
    <property type="project" value="TreeGrafter"/>
</dbReference>
<feature type="compositionally biased region" description="Basic and acidic residues" evidence="2">
    <location>
        <begin position="418"/>
        <end position="429"/>
    </location>
</feature>
<feature type="region of interest" description="Disordered" evidence="2">
    <location>
        <begin position="605"/>
        <end position="627"/>
    </location>
</feature>
<dbReference type="SUPFAM" id="SSF56104">
    <property type="entry name" value="SAICAR synthase-like"/>
    <property type="match status" value="2"/>
</dbReference>
<sequence length="750" mass="85712">MMRSRKIDFVRLGNISMNVGLEKKSTEPRLSDRESYVKGRVIHREHELYTLSIAMMIGLKTSIGRTNSVLWHDKNRKQKWLESDNFMEVVKYLFPPKGSDITPKHNLGHTFKFKDYSPFAFAYLRRMFGVNEFEFLQSICGNANFIQFMSNAKSGQFMFYSCDGKYMIKTITTTESKFLRRILPHYFRHCFQNPNTLVSRFYGMYRVKMYHLERRVKFIIMNSVFDTDKYLHNFYDLKGSSLGREAAPTDAVKKDNDLRRELPQGAFVMPKTVRSRLRKQLVVDCNFLASMKIMDYSLLVGIHNLPTQWCTTTRVTSDEVSPQGSPRVSVEIDSFPKQSFRKNWNLPPINSPQYPSISIQADGGLSEQLSGDEADNEIDSIPSHHSASRRPPLPPISSRASSATSSSAPPIRLRRARSNSDSRLLTDTRKVRHRSLKQDFVLRPRPGLGSSKSSRHFASEGADEGNHAALPSVTLTPLRPAEPVVTIPKRPKHIRDASVGSLKIPIDSILDSSDAASHNPYFSDDQTLSEQSTADQSVLHNIDVALHSDDDGSYLGDERQIPKDLSLSKEKLNNFIRNKEIMTERFFWPFHQLYTVQGKRRLSPSVPIHSEGVENSTDDASRGARDVTDSVPKFVSPISNRKDSGIEMDMSAFDGLPQDETPNPKIYFVGIIDILQQFNSRKRVEARWRTLQAGREGASCVHPQLYADRFMRFFDEYTQRRDDTAVRNHKVDEDDNDYEGIEEVTFSRGE</sequence>
<dbReference type="EMBL" id="HBGY01008263">
    <property type="protein sequence ID" value="CAD9565886.1"/>
    <property type="molecule type" value="Transcribed_RNA"/>
</dbReference>
<dbReference type="CDD" id="cd00139">
    <property type="entry name" value="PIPKc"/>
    <property type="match status" value="1"/>
</dbReference>
<dbReference type="PANTHER" id="PTHR23086">
    <property type="entry name" value="PHOSPHATIDYLINOSITOL-4-PHOSPHATE 5-KINASE"/>
    <property type="match status" value="1"/>
</dbReference>
<dbReference type="GO" id="GO:0005886">
    <property type="term" value="C:plasma membrane"/>
    <property type="evidence" value="ECO:0007669"/>
    <property type="project" value="TreeGrafter"/>
</dbReference>
<keyword evidence="1" id="KW-0418">Kinase</keyword>
<reference evidence="4" key="1">
    <citation type="submission" date="2021-01" db="EMBL/GenBank/DDBJ databases">
        <authorList>
            <person name="Corre E."/>
            <person name="Pelletier E."/>
            <person name="Niang G."/>
            <person name="Scheremetjew M."/>
            <person name="Finn R."/>
            <person name="Kale V."/>
            <person name="Holt S."/>
            <person name="Cochrane G."/>
            <person name="Meng A."/>
            <person name="Brown T."/>
            <person name="Cohen L."/>
        </authorList>
    </citation>
    <scope>NUCLEOTIDE SEQUENCE</scope>
    <source>
        <strain evidence="4">B650</strain>
    </source>
</reference>
<keyword evidence="1" id="KW-0547">Nucleotide-binding</keyword>
<feature type="compositionally biased region" description="Acidic residues" evidence="2">
    <location>
        <begin position="733"/>
        <end position="742"/>
    </location>
</feature>
<feature type="domain" description="PIPK" evidence="3">
    <location>
        <begin position="51"/>
        <end position="718"/>
    </location>
</feature>
<evidence type="ECO:0000256" key="1">
    <source>
        <dbReference type="PROSITE-ProRule" id="PRU00781"/>
    </source>
</evidence>
<accession>A0A7S2NXK0</accession>
<evidence type="ECO:0000313" key="4">
    <source>
        <dbReference type="EMBL" id="CAD9565886.1"/>
    </source>
</evidence>
<evidence type="ECO:0000259" key="3">
    <source>
        <dbReference type="PROSITE" id="PS51455"/>
    </source>
</evidence>
<feature type="compositionally biased region" description="Low complexity" evidence="2">
    <location>
        <begin position="396"/>
        <end position="411"/>
    </location>
</feature>
<dbReference type="InterPro" id="IPR027484">
    <property type="entry name" value="PInositol-4-P-5-kinase_N"/>
</dbReference>
<gene>
    <name evidence="4" type="ORF">LDAN0321_LOCUS5199</name>
</gene>
<dbReference type="SMART" id="SM00330">
    <property type="entry name" value="PIPKc"/>
    <property type="match status" value="1"/>
</dbReference>
<name>A0A7S2NXK0_9STRA</name>
<feature type="region of interest" description="Disordered" evidence="2">
    <location>
        <begin position="364"/>
        <end position="471"/>
    </location>
</feature>
<dbReference type="Pfam" id="PF01504">
    <property type="entry name" value="PIP5K"/>
    <property type="match status" value="2"/>
</dbReference>
<dbReference type="Gene3D" id="3.30.810.10">
    <property type="entry name" value="2-Layer Sandwich"/>
    <property type="match status" value="2"/>
</dbReference>
<dbReference type="PROSITE" id="PS51455">
    <property type="entry name" value="PIPK"/>
    <property type="match status" value="1"/>
</dbReference>
<dbReference type="InterPro" id="IPR027483">
    <property type="entry name" value="PInositol-4-P-4/5-kinase_C_sf"/>
</dbReference>
<dbReference type="Gene3D" id="3.30.800.10">
    <property type="entry name" value="Phosphatidylinositol Phosphate Kinase II Beta"/>
    <property type="match status" value="1"/>
</dbReference>
<protein>
    <recommendedName>
        <fullName evidence="3">PIPK domain-containing protein</fullName>
    </recommendedName>
</protein>
<proteinExistence type="predicted"/>